<dbReference type="SUPFAM" id="SSF52200">
    <property type="entry name" value="Toll/Interleukin receptor TIR domain"/>
    <property type="match status" value="1"/>
</dbReference>
<feature type="domain" description="TIR" evidence="2">
    <location>
        <begin position="306"/>
        <end position="434"/>
    </location>
</feature>
<organism evidence="3 4">
    <name type="scientific">Actinomyces radicidentis</name>
    <dbReference type="NCBI Taxonomy" id="111015"/>
    <lineage>
        <taxon>Bacteria</taxon>
        <taxon>Bacillati</taxon>
        <taxon>Actinomycetota</taxon>
        <taxon>Actinomycetes</taxon>
        <taxon>Actinomycetales</taxon>
        <taxon>Actinomycetaceae</taxon>
        <taxon>Actinomyces</taxon>
    </lineage>
</organism>
<dbReference type="Proteomes" id="UP000065220">
    <property type="component" value="Chromosome"/>
</dbReference>
<dbReference type="InterPro" id="IPR025420">
    <property type="entry name" value="DUF4143"/>
</dbReference>
<evidence type="ECO:0000256" key="1">
    <source>
        <dbReference type="SAM" id="MobiDB-lite"/>
    </source>
</evidence>
<dbReference type="PANTHER" id="PTHR43566:SF2">
    <property type="entry name" value="DUF4143 DOMAIN-CONTAINING PROTEIN"/>
    <property type="match status" value="1"/>
</dbReference>
<dbReference type="STRING" id="111015.AXF14_05820"/>
<evidence type="ECO:0000313" key="4">
    <source>
        <dbReference type="Proteomes" id="UP000065220"/>
    </source>
</evidence>
<accession>A0A0X8JER5</accession>
<proteinExistence type="predicted"/>
<feature type="region of interest" description="Disordered" evidence="1">
    <location>
        <begin position="121"/>
        <end position="144"/>
    </location>
</feature>
<dbReference type="EMBL" id="CP014228">
    <property type="protein sequence ID" value="AMD87192.1"/>
    <property type="molecule type" value="Genomic_DNA"/>
</dbReference>
<gene>
    <name evidence="3" type="ORF">AXF14_05820</name>
</gene>
<name>A0A0X8JER5_ACTRD</name>
<feature type="region of interest" description="Disordered" evidence="1">
    <location>
        <begin position="271"/>
        <end position="302"/>
    </location>
</feature>
<dbReference type="Gene3D" id="3.40.50.10140">
    <property type="entry name" value="Toll/interleukin-1 receptor homology (TIR) domain"/>
    <property type="match status" value="1"/>
</dbReference>
<reference evidence="4" key="1">
    <citation type="submission" date="2016-02" db="EMBL/GenBank/DDBJ databases">
        <authorList>
            <person name="Holder M.E."/>
            <person name="Ajami N.J."/>
            <person name="Petrosino J.F."/>
        </authorList>
    </citation>
    <scope>NUCLEOTIDE SEQUENCE [LARGE SCALE GENOMIC DNA]</scope>
    <source>
        <strain evidence="4">CCUG 36733</strain>
    </source>
</reference>
<dbReference type="Pfam" id="PF13635">
    <property type="entry name" value="DUF4143"/>
    <property type="match status" value="1"/>
</dbReference>
<sequence>MLHPGDVEPTPRTTIIQALRTGGVPSYALPSLPLDTRALYARITSDHLAILGDQVLPSDGRVDAGLALRVLDDVLRTPGGILNYTRVAQDLAIDTGTARRYVDVLRRRFLVHELPNLRAGASRTTKHPPKIHPVDTSSSCESLDRAGHNVGAETELLGQVLESWVVNQIVAAQDWASLRTEAFYWRDAKSQREVDLVLRDDRDRRVGFEVKLASSVSPSDLRGLRAAREHGGLERGFVVYTGSTLKQLGDNIWALPMSALIRATTLETIMTPPSAPASPKTTPASQELPSPAAPHREAPVSPAPLERPRVFLSYVHDDDEYLDGLLTAFARQVESACRFLGSPIELFIDHDALGWGERWQERLDREVASTAFLLAMVTPQYVRSAACQREFTTFRTTTSAAGYDGLLTLLVLDPVWDEPDLAGNAVVTQMREEIAAHQWLEADTPLYELVPGSPAFRATAEKVARALASRVRALSDEAPRTDEVSSPETQEDDSPAQTDLVTTMENLQGPDMRALQASADAFASTSDAFMERFKEAIQSIPQNGVSSAALTSAAHRIEPSRRAADSAADQLSNAWAQLDEDLTRAVTLTRVAQDPGLTAAMLEAVSAVAGSVKLGELDAQIPVLDVQIGQLSVLSRSLRPAAATMRKMLNTVQSMRQSAETWSHNLSA</sequence>
<dbReference type="GO" id="GO:0007165">
    <property type="term" value="P:signal transduction"/>
    <property type="evidence" value="ECO:0007669"/>
    <property type="project" value="InterPro"/>
</dbReference>
<feature type="compositionally biased region" description="Basic and acidic residues" evidence="1">
    <location>
        <begin position="473"/>
        <end position="483"/>
    </location>
</feature>
<dbReference type="PANTHER" id="PTHR43566">
    <property type="entry name" value="CONSERVED PROTEIN"/>
    <property type="match status" value="1"/>
</dbReference>
<keyword evidence="4" id="KW-1185">Reference proteome</keyword>
<dbReference type="PROSITE" id="PS50104">
    <property type="entry name" value="TIR"/>
    <property type="match status" value="1"/>
</dbReference>
<dbReference type="AlphaFoldDB" id="A0A0X8JER5"/>
<evidence type="ECO:0000313" key="3">
    <source>
        <dbReference type="EMBL" id="AMD87192.1"/>
    </source>
</evidence>
<evidence type="ECO:0000259" key="2">
    <source>
        <dbReference type="PROSITE" id="PS50104"/>
    </source>
</evidence>
<dbReference type="InterPro" id="IPR035897">
    <property type="entry name" value="Toll_tir_struct_dom_sf"/>
</dbReference>
<dbReference type="InterPro" id="IPR000157">
    <property type="entry name" value="TIR_dom"/>
</dbReference>
<feature type="region of interest" description="Disordered" evidence="1">
    <location>
        <begin position="472"/>
        <end position="497"/>
    </location>
</feature>
<dbReference type="KEGG" id="ard:AXF14_05820"/>
<protein>
    <recommendedName>
        <fullName evidence="2">TIR domain-containing protein</fullName>
    </recommendedName>
</protein>
<dbReference type="Pfam" id="PF13676">
    <property type="entry name" value="TIR_2"/>
    <property type="match status" value="1"/>
</dbReference>